<dbReference type="AlphaFoldDB" id="A0AAN6Y2D9"/>
<accession>A0AAN6Y2D9</accession>
<reference evidence="2" key="1">
    <citation type="journal article" date="2023" name="Mol. Phylogenet. Evol.">
        <title>Genome-scale phylogeny and comparative genomics of the fungal order Sordariales.</title>
        <authorList>
            <person name="Hensen N."/>
            <person name="Bonometti L."/>
            <person name="Westerberg I."/>
            <person name="Brannstrom I.O."/>
            <person name="Guillou S."/>
            <person name="Cros-Aarteil S."/>
            <person name="Calhoun S."/>
            <person name="Haridas S."/>
            <person name="Kuo A."/>
            <person name="Mondo S."/>
            <person name="Pangilinan J."/>
            <person name="Riley R."/>
            <person name="LaButti K."/>
            <person name="Andreopoulos B."/>
            <person name="Lipzen A."/>
            <person name="Chen C."/>
            <person name="Yan M."/>
            <person name="Daum C."/>
            <person name="Ng V."/>
            <person name="Clum A."/>
            <person name="Steindorff A."/>
            <person name="Ohm R.A."/>
            <person name="Martin F."/>
            <person name="Silar P."/>
            <person name="Natvig D.O."/>
            <person name="Lalanne C."/>
            <person name="Gautier V."/>
            <person name="Ament-Velasquez S.L."/>
            <person name="Kruys A."/>
            <person name="Hutchinson M.I."/>
            <person name="Powell A.J."/>
            <person name="Barry K."/>
            <person name="Miller A.N."/>
            <person name="Grigoriev I.V."/>
            <person name="Debuchy R."/>
            <person name="Gladieux P."/>
            <person name="Hiltunen Thoren M."/>
            <person name="Johannesson H."/>
        </authorList>
    </citation>
    <scope>NUCLEOTIDE SEQUENCE</scope>
    <source>
        <strain evidence="2">PSN293</strain>
    </source>
</reference>
<dbReference type="GO" id="GO:0000329">
    <property type="term" value="C:fungal-type vacuole membrane"/>
    <property type="evidence" value="ECO:0007669"/>
    <property type="project" value="TreeGrafter"/>
</dbReference>
<dbReference type="PANTHER" id="PTHR10900:SF77">
    <property type="entry name" value="FI19380P1"/>
    <property type="match status" value="1"/>
</dbReference>
<dbReference type="InterPro" id="IPR036378">
    <property type="entry name" value="FAS1_dom_sf"/>
</dbReference>
<comment type="caution">
    <text evidence="2">The sequence shown here is derived from an EMBL/GenBank/DDBJ whole genome shotgun (WGS) entry which is preliminary data.</text>
</comment>
<dbReference type="EMBL" id="MU858151">
    <property type="protein sequence ID" value="KAK4211354.1"/>
    <property type="molecule type" value="Genomic_DNA"/>
</dbReference>
<proteinExistence type="predicted"/>
<reference evidence="2" key="2">
    <citation type="submission" date="2023-05" db="EMBL/GenBank/DDBJ databases">
        <authorList>
            <consortium name="Lawrence Berkeley National Laboratory"/>
            <person name="Steindorff A."/>
            <person name="Hensen N."/>
            <person name="Bonometti L."/>
            <person name="Westerberg I."/>
            <person name="Brannstrom I.O."/>
            <person name="Guillou S."/>
            <person name="Cros-Aarteil S."/>
            <person name="Calhoun S."/>
            <person name="Haridas S."/>
            <person name="Kuo A."/>
            <person name="Mondo S."/>
            <person name="Pangilinan J."/>
            <person name="Riley R."/>
            <person name="Labutti K."/>
            <person name="Andreopoulos B."/>
            <person name="Lipzen A."/>
            <person name="Chen C."/>
            <person name="Yanf M."/>
            <person name="Daum C."/>
            <person name="Ng V."/>
            <person name="Clum A."/>
            <person name="Ohm R."/>
            <person name="Martin F."/>
            <person name="Silar P."/>
            <person name="Natvig D."/>
            <person name="Lalanne C."/>
            <person name="Gautier V."/>
            <person name="Ament-Velasquez S.L."/>
            <person name="Kruys A."/>
            <person name="Hutchinson M.I."/>
            <person name="Powell A.J."/>
            <person name="Barry K."/>
            <person name="Miller A.N."/>
            <person name="Grigoriev I.V."/>
            <person name="Debuchy R."/>
            <person name="Gladieux P."/>
            <person name="Thoren M.H."/>
            <person name="Johannesson H."/>
        </authorList>
    </citation>
    <scope>NUCLEOTIDE SEQUENCE</scope>
    <source>
        <strain evidence="2">PSN293</strain>
    </source>
</reference>
<dbReference type="SUPFAM" id="SSF82153">
    <property type="entry name" value="FAS1 domain"/>
    <property type="match status" value="1"/>
</dbReference>
<name>A0AAN6Y2D9_9PEZI</name>
<sequence length="333" mass="35725">MAEPTTTDYIITGIPADQLFLFLFIFTIGSSAQSLLDVLRKEGFTRWAAVLESPQNAGVLGYPHNLIIYTPTNAAIARQQLSGGVNRRQVSDADILAAFLAVPESGNDGLYKRSNPTCNPDIAGPGTEDLMTLLNDPEFVNLPLGQNASIVQKNMPKGTLPIVLTGLGDTVRVIAEDIPFDKGVIRPISGWFTLPQLLSETLPFLGADKVLGVLERTGLIDDFDNRTGITFLAPEDPAFPSNLADDVLADILRRHLIVGLPTFTSDINHGDTFRTLAGTTVTVTITCGEVSIGGARILSGDTIIKNGVVHIIDSVSNRHGTVVCKCRMLTGPY</sequence>
<gene>
    <name evidence="2" type="ORF">QBC37DRAFT_442155</name>
</gene>
<dbReference type="Gene3D" id="2.30.180.10">
    <property type="entry name" value="FAS1 domain"/>
    <property type="match status" value="1"/>
</dbReference>
<keyword evidence="3" id="KW-1185">Reference proteome</keyword>
<evidence type="ECO:0000313" key="2">
    <source>
        <dbReference type="EMBL" id="KAK4211354.1"/>
    </source>
</evidence>
<dbReference type="Pfam" id="PF02469">
    <property type="entry name" value="Fasciclin"/>
    <property type="match status" value="1"/>
</dbReference>
<feature type="domain" description="FAS1" evidence="1">
    <location>
        <begin position="191"/>
        <end position="316"/>
    </location>
</feature>
<dbReference type="GO" id="GO:0016236">
    <property type="term" value="P:macroautophagy"/>
    <property type="evidence" value="ECO:0007669"/>
    <property type="project" value="TreeGrafter"/>
</dbReference>
<dbReference type="InterPro" id="IPR000782">
    <property type="entry name" value="FAS1_domain"/>
</dbReference>
<dbReference type="SMART" id="SM00554">
    <property type="entry name" value="FAS1"/>
    <property type="match status" value="1"/>
</dbReference>
<dbReference type="InterPro" id="IPR050904">
    <property type="entry name" value="Adhesion/Biosynth-related"/>
</dbReference>
<dbReference type="PROSITE" id="PS50213">
    <property type="entry name" value="FAS1"/>
    <property type="match status" value="1"/>
</dbReference>
<protein>
    <submittedName>
        <fullName evidence="2">Periostin</fullName>
    </submittedName>
</protein>
<dbReference type="Proteomes" id="UP001301769">
    <property type="component" value="Unassembled WGS sequence"/>
</dbReference>
<dbReference type="PANTHER" id="PTHR10900">
    <property type="entry name" value="PERIOSTIN-RELATED"/>
    <property type="match status" value="1"/>
</dbReference>
<evidence type="ECO:0000259" key="1">
    <source>
        <dbReference type="PROSITE" id="PS50213"/>
    </source>
</evidence>
<evidence type="ECO:0000313" key="3">
    <source>
        <dbReference type="Proteomes" id="UP001301769"/>
    </source>
</evidence>
<organism evidence="2 3">
    <name type="scientific">Rhypophila decipiens</name>
    <dbReference type="NCBI Taxonomy" id="261697"/>
    <lineage>
        <taxon>Eukaryota</taxon>
        <taxon>Fungi</taxon>
        <taxon>Dikarya</taxon>
        <taxon>Ascomycota</taxon>
        <taxon>Pezizomycotina</taxon>
        <taxon>Sordariomycetes</taxon>
        <taxon>Sordariomycetidae</taxon>
        <taxon>Sordariales</taxon>
        <taxon>Naviculisporaceae</taxon>
        <taxon>Rhypophila</taxon>
    </lineage>
</organism>